<keyword evidence="1" id="KW-0732">Signal</keyword>
<name>A0ABX7IG17_9ACTO</name>
<evidence type="ECO:0000256" key="1">
    <source>
        <dbReference type="SAM" id="SignalP"/>
    </source>
</evidence>
<dbReference type="RefSeq" id="WP_204424043.1">
    <property type="nucleotide sequence ID" value="NZ_CP070228.1"/>
</dbReference>
<sequence length="58" mass="6084">MKKIHFMLAFCLALISLSACNNDPDSADMVSVPSSSSALSGENVDHVEKASAMLASQI</sequence>
<dbReference type="EMBL" id="CP070228">
    <property type="protein sequence ID" value="QRV01921.1"/>
    <property type="molecule type" value="Genomic_DNA"/>
</dbReference>
<feature type="chain" id="PRO_5046955985" evidence="1">
    <location>
        <begin position="22"/>
        <end position="58"/>
    </location>
</feature>
<accession>A0ABX7IG17</accession>
<organism evidence="2 3">
    <name type="scientific">Arcanobacterium phocisimile</name>
    <dbReference type="NCBI Taxonomy" id="1302235"/>
    <lineage>
        <taxon>Bacteria</taxon>
        <taxon>Bacillati</taxon>
        <taxon>Actinomycetota</taxon>
        <taxon>Actinomycetes</taxon>
        <taxon>Actinomycetales</taxon>
        <taxon>Actinomycetaceae</taxon>
        <taxon>Arcanobacterium</taxon>
    </lineage>
</organism>
<reference evidence="2 3" key="1">
    <citation type="submission" date="2021-02" db="EMBL/GenBank/DDBJ databases">
        <title>Complete Genome Sequence of Arcanobacterium phocisimile strain DSM 26142T from a harbour seal.</title>
        <authorList>
            <person name="Borowiak M."/>
            <person name="Alssahen M."/>
            <person name="Malorny B."/>
            <person name="Laemmler C."/>
            <person name="Siebert U."/>
            <person name="Ploetz M."/>
            <person name="Abdulmawjood A."/>
        </authorList>
    </citation>
    <scope>NUCLEOTIDE SEQUENCE [LARGE SCALE GENOMIC DNA]</scope>
    <source>
        <strain evidence="2 3">DSM 26142</strain>
    </source>
</reference>
<keyword evidence="3" id="KW-1185">Reference proteome</keyword>
<evidence type="ECO:0000313" key="3">
    <source>
        <dbReference type="Proteomes" id="UP000602653"/>
    </source>
</evidence>
<dbReference type="Proteomes" id="UP000602653">
    <property type="component" value="Chromosome"/>
</dbReference>
<protein>
    <submittedName>
        <fullName evidence="2">Uncharacterized protein</fullName>
    </submittedName>
</protein>
<dbReference type="PROSITE" id="PS51257">
    <property type="entry name" value="PROKAR_LIPOPROTEIN"/>
    <property type="match status" value="1"/>
</dbReference>
<proteinExistence type="predicted"/>
<evidence type="ECO:0000313" key="2">
    <source>
        <dbReference type="EMBL" id="QRV01921.1"/>
    </source>
</evidence>
<feature type="signal peptide" evidence="1">
    <location>
        <begin position="1"/>
        <end position="21"/>
    </location>
</feature>
<gene>
    <name evidence="2" type="ORF">JTE88_07530</name>
</gene>